<organism evidence="2 3">
    <name type="scientific">Vigna unguiculata</name>
    <name type="common">Cowpea</name>
    <dbReference type="NCBI Taxonomy" id="3917"/>
    <lineage>
        <taxon>Eukaryota</taxon>
        <taxon>Viridiplantae</taxon>
        <taxon>Streptophyta</taxon>
        <taxon>Embryophyta</taxon>
        <taxon>Tracheophyta</taxon>
        <taxon>Spermatophyta</taxon>
        <taxon>Magnoliopsida</taxon>
        <taxon>eudicotyledons</taxon>
        <taxon>Gunneridae</taxon>
        <taxon>Pentapetalae</taxon>
        <taxon>rosids</taxon>
        <taxon>fabids</taxon>
        <taxon>Fabales</taxon>
        <taxon>Fabaceae</taxon>
        <taxon>Papilionoideae</taxon>
        <taxon>50 kb inversion clade</taxon>
        <taxon>NPAAA clade</taxon>
        <taxon>indigoferoid/millettioid clade</taxon>
        <taxon>Phaseoleae</taxon>
        <taxon>Vigna</taxon>
    </lineage>
</organism>
<feature type="compositionally biased region" description="Polar residues" evidence="1">
    <location>
        <begin position="1"/>
        <end position="14"/>
    </location>
</feature>
<keyword evidence="3" id="KW-1185">Reference proteome</keyword>
<evidence type="ECO:0000313" key="2">
    <source>
        <dbReference type="EMBL" id="QCD80774.1"/>
    </source>
</evidence>
<dbReference type="EMBL" id="CP039346">
    <property type="protein sequence ID" value="QCD80774.1"/>
    <property type="molecule type" value="Genomic_DNA"/>
</dbReference>
<reference evidence="2 3" key="1">
    <citation type="submission" date="2019-04" db="EMBL/GenBank/DDBJ databases">
        <title>An improved genome assembly and genetic linkage map for asparagus bean, Vigna unguiculata ssp. sesquipedialis.</title>
        <authorList>
            <person name="Xia Q."/>
            <person name="Zhang R."/>
            <person name="Dong Y."/>
        </authorList>
    </citation>
    <scope>NUCLEOTIDE SEQUENCE [LARGE SCALE GENOMIC DNA]</scope>
    <source>
        <tissue evidence="2">Leaf</tissue>
    </source>
</reference>
<evidence type="ECO:0000313" key="3">
    <source>
        <dbReference type="Proteomes" id="UP000501690"/>
    </source>
</evidence>
<proteinExistence type="predicted"/>
<gene>
    <name evidence="2" type="ORF">DEO72_LG2g1097</name>
</gene>
<feature type="region of interest" description="Disordered" evidence="1">
    <location>
        <begin position="1"/>
        <end position="29"/>
    </location>
</feature>
<accession>A0A4D6L0G4</accession>
<dbReference type="AlphaFoldDB" id="A0A4D6L0G4"/>
<name>A0A4D6L0G4_VIGUN</name>
<sequence>MSHDQNQPQANESKGSAPGPYQVPPPPPVIIMEDEVEETKFKGDGFWRGW</sequence>
<protein>
    <submittedName>
        <fullName evidence="2">Uncharacterized protein</fullName>
    </submittedName>
</protein>
<dbReference type="Proteomes" id="UP000501690">
    <property type="component" value="Linkage Group LG2"/>
</dbReference>
<evidence type="ECO:0000256" key="1">
    <source>
        <dbReference type="SAM" id="MobiDB-lite"/>
    </source>
</evidence>